<keyword evidence="5" id="KW-0829">Tyrosine-protein kinase</keyword>
<dbReference type="Pfam" id="PF00069">
    <property type="entry name" value="Pkinase"/>
    <property type="match status" value="1"/>
</dbReference>
<dbReference type="GeneTree" id="ENSGT00940000160736"/>
<accession>A0A2K6DCT1</accession>
<evidence type="ECO:0000256" key="3">
    <source>
        <dbReference type="ARBA" id="ARBA00022777"/>
    </source>
</evidence>
<evidence type="ECO:0000259" key="8">
    <source>
        <dbReference type="PROSITE" id="PS50011"/>
    </source>
</evidence>
<dbReference type="GO" id="GO:0004713">
    <property type="term" value="F:protein tyrosine kinase activity"/>
    <property type="evidence" value="ECO:0007669"/>
    <property type="project" value="UniProtKB-KW"/>
</dbReference>
<dbReference type="PROSITE" id="PS50137">
    <property type="entry name" value="DS_RBD"/>
    <property type="match status" value="2"/>
</dbReference>
<evidence type="ECO:0000256" key="2">
    <source>
        <dbReference type="ARBA" id="ARBA00022741"/>
    </source>
</evidence>
<sequence length="488" mass="54127">MAGHLAPGFYMEELNKYRQKQGVSLSYQELPNTGPPHDRRFTFQVVTDRRTFPEAEGRSKKEAKNAAAKLAVDILNKESEAVSPFSLTTTSSSEGLSIGNYIGVVNRIAQKKRLTVNYEQCTSGVHGPEGFHYKCKIGDKEYGIGTGSSKQEAKQLAAKLALLEISEETSVKPDSMSSGSFAATCDSQSNPLVNNSLASESSAESDVSADTSEINSKSGSLHISSLFTNGLRNNQRKAKRSLAPTFDPPDMKGPKYTEDARFSTDFKEIEFISVGGFGQVFKAKHRIDGKTYVIKRVKYNSKKAEREVKALAKLDHVNIVHYNGCWDGLDYDPEISAYEPESPDFDPENQKNSLPSNIFLVDTKQIKIGDFGLATSLKNDVKRTRNTGTLRYMSPEQISSQDYGKEVDLYALGLILAELLYVCDTASETSKLFQDLRGGTISDVFDKREKALLEKLLSKKPEDRPNTSEILSTLTTWKKSPEKKRHTC</sequence>
<dbReference type="Proteomes" id="UP000233120">
    <property type="component" value="Unassembled WGS sequence"/>
</dbReference>
<dbReference type="Gene3D" id="1.10.510.10">
    <property type="entry name" value="Transferase(Phosphotransferase) domain 1"/>
    <property type="match status" value="1"/>
</dbReference>
<evidence type="ECO:0000256" key="6">
    <source>
        <dbReference type="PROSITE-ProRule" id="PRU00266"/>
    </source>
</evidence>
<dbReference type="GO" id="GO:0034198">
    <property type="term" value="P:cellular response to amino acid starvation"/>
    <property type="evidence" value="ECO:0007669"/>
    <property type="project" value="Ensembl"/>
</dbReference>
<dbReference type="Gene3D" id="3.30.200.20">
    <property type="entry name" value="Phosphorylase Kinase, domain 1"/>
    <property type="match status" value="1"/>
</dbReference>
<dbReference type="GO" id="GO:0005829">
    <property type="term" value="C:cytosol"/>
    <property type="evidence" value="ECO:0007669"/>
    <property type="project" value="Ensembl"/>
</dbReference>
<dbReference type="Gene3D" id="3.30.160.20">
    <property type="match status" value="2"/>
</dbReference>
<dbReference type="GO" id="GO:0003725">
    <property type="term" value="F:double-stranded RNA binding"/>
    <property type="evidence" value="ECO:0007669"/>
    <property type="project" value="Ensembl"/>
</dbReference>
<dbReference type="GO" id="GO:0140374">
    <property type="term" value="P:antiviral innate immune response"/>
    <property type="evidence" value="ECO:0007669"/>
    <property type="project" value="Ensembl"/>
</dbReference>
<organism evidence="10 11">
    <name type="scientific">Macaca nemestrina</name>
    <name type="common">Pig-tailed macaque</name>
    <dbReference type="NCBI Taxonomy" id="9545"/>
    <lineage>
        <taxon>Eukaryota</taxon>
        <taxon>Metazoa</taxon>
        <taxon>Chordata</taxon>
        <taxon>Craniata</taxon>
        <taxon>Vertebrata</taxon>
        <taxon>Euteleostomi</taxon>
        <taxon>Mammalia</taxon>
        <taxon>Eutheria</taxon>
        <taxon>Euarchontoglires</taxon>
        <taxon>Primates</taxon>
        <taxon>Haplorrhini</taxon>
        <taxon>Catarrhini</taxon>
        <taxon>Cercopithecidae</taxon>
        <taxon>Cercopithecinae</taxon>
        <taxon>Macaca</taxon>
    </lineage>
</organism>
<feature type="domain" description="Protein kinase" evidence="8">
    <location>
        <begin position="266"/>
        <end position="478"/>
    </location>
</feature>
<dbReference type="SUPFAM" id="SSF56112">
    <property type="entry name" value="Protein kinase-like (PK-like)"/>
    <property type="match status" value="1"/>
</dbReference>
<proteinExistence type="predicted"/>
<keyword evidence="11" id="KW-1185">Reference proteome</keyword>
<dbReference type="GO" id="GO:0035455">
    <property type="term" value="P:response to interferon-alpha"/>
    <property type="evidence" value="ECO:0007669"/>
    <property type="project" value="Ensembl"/>
</dbReference>
<feature type="domain" description="DRBM" evidence="9">
    <location>
        <begin position="9"/>
        <end position="77"/>
    </location>
</feature>
<keyword evidence="4" id="KW-0067">ATP-binding</keyword>
<evidence type="ECO:0000259" key="9">
    <source>
        <dbReference type="PROSITE" id="PS50137"/>
    </source>
</evidence>
<dbReference type="GO" id="GO:0045071">
    <property type="term" value="P:negative regulation of viral genome replication"/>
    <property type="evidence" value="ECO:0007669"/>
    <property type="project" value="Ensembl"/>
</dbReference>
<evidence type="ECO:0000256" key="7">
    <source>
        <dbReference type="SAM" id="MobiDB-lite"/>
    </source>
</evidence>
<dbReference type="InterPro" id="IPR011009">
    <property type="entry name" value="Kinase-like_dom_sf"/>
</dbReference>
<dbReference type="AlphaFoldDB" id="A0A2K6DCT1"/>
<dbReference type="Ensembl" id="ENSMNET00000058165.1">
    <property type="protein sequence ID" value="ENSMNEP00000033718.1"/>
    <property type="gene ID" value="ENSMNEG00000040090.1"/>
</dbReference>
<dbReference type="GO" id="GO:0032722">
    <property type="term" value="P:positive regulation of chemokine production"/>
    <property type="evidence" value="ECO:0007669"/>
    <property type="project" value="Ensembl"/>
</dbReference>
<feature type="region of interest" description="Disordered" evidence="7">
    <location>
        <begin position="193"/>
        <end position="215"/>
    </location>
</feature>
<evidence type="ECO:0000313" key="11">
    <source>
        <dbReference type="Proteomes" id="UP000233120"/>
    </source>
</evidence>
<dbReference type="PANTHER" id="PTHR11042:SF163">
    <property type="entry name" value="INTERFERON-INDUCED, DOUBLE-STRANDED RNA-ACTIVATED PROTEIN KINASE"/>
    <property type="match status" value="1"/>
</dbReference>
<gene>
    <name evidence="10" type="primary">EIF2AK2</name>
</gene>
<dbReference type="GO" id="GO:1902033">
    <property type="term" value="P:regulation of hematopoietic stem cell proliferation"/>
    <property type="evidence" value="ECO:0007669"/>
    <property type="project" value="Ensembl"/>
</dbReference>
<dbReference type="FunFam" id="3.30.200.20:FF:000536">
    <property type="entry name" value="Eukaryotic translation initiation factor 2-alpha kinase 2"/>
    <property type="match status" value="1"/>
</dbReference>
<keyword evidence="2" id="KW-0547">Nucleotide-binding</keyword>
<dbReference type="GO" id="GO:0033689">
    <property type="term" value="P:negative regulation of osteoblast proliferation"/>
    <property type="evidence" value="ECO:0007669"/>
    <property type="project" value="Ensembl"/>
</dbReference>
<protein>
    <submittedName>
        <fullName evidence="10">Eukaryotic translation initiation factor 2 alpha kinase 2</fullName>
    </submittedName>
</protein>
<dbReference type="InterPro" id="IPR050339">
    <property type="entry name" value="CC_SR_Kinase"/>
</dbReference>
<dbReference type="OMA" id="KIACEMM"/>
<dbReference type="FunFam" id="3.30.160.20:FF:000045">
    <property type="entry name" value="Eukaryotic translation initiation factor 2-alpha kinase 2"/>
    <property type="match status" value="1"/>
</dbReference>
<dbReference type="GO" id="GO:0005634">
    <property type="term" value="C:nucleus"/>
    <property type="evidence" value="ECO:0007669"/>
    <property type="project" value="TreeGrafter"/>
</dbReference>
<dbReference type="InterPro" id="IPR044453">
    <property type="entry name" value="EIF2AK2_DSRM_2"/>
</dbReference>
<dbReference type="GO" id="GO:0005524">
    <property type="term" value="F:ATP binding"/>
    <property type="evidence" value="ECO:0007669"/>
    <property type="project" value="UniProtKB-KW"/>
</dbReference>
<keyword evidence="1" id="KW-0808">Transferase</keyword>
<dbReference type="GO" id="GO:1900225">
    <property type="term" value="P:regulation of NLRP3 inflammasome complex assembly"/>
    <property type="evidence" value="ECO:0007669"/>
    <property type="project" value="Ensembl"/>
</dbReference>
<dbReference type="GO" id="GO:0042802">
    <property type="term" value="F:identical protein binding"/>
    <property type="evidence" value="ECO:0007669"/>
    <property type="project" value="Ensembl"/>
</dbReference>
<evidence type="ECO:0000256" key="5">
    <source>
        <dbReference type="ARBA" id="ARBA00023137"/>
    </source>
</evidence>
<dbReference type="GO" id="GO:0032874">
    <property type="term" value="P:positive regulation of stress-activated MAPK cascade"/>
    <property type="evidence" value="ECO:0007669"/>
    <property type="project" value="Ensembl"/>
</dbReference>
<dbReference type="GO" id="GO:1902036">
    <property type="term" value="P:regulation of hematopoietic stem cell differentiation"/>
    <property type="evidence" value="ECO:0007669"/>
    <property type="project" value="Ensembl"/>
</dbReference>
<dbReference type="Pfam" id="PF00035">
    <property type="entry name" value="dsrm"/>
    <property type="match status" value="2"/>
</dbReference>
<dbReference type="InterPro" id="IPR000719">
    <property type="entry name" value="Prot_kinase_dom"/>
</dbReference>
<dbReference type="GO" id="GO:0048471">
    <property type="term" value="C:perinuclear region of cytoplasm"/>
    <property type="evidence" value="ECO:0007669"/>
    <property type="project" value="Ensembl"/>
</dbReference>
<feature type="compositionally biased region" description="Low complexity" evidence="7">
    <location>
        <begin position="193"/>
        <end position="210"/>
    </location>
</feature>
<dbReference type="GO" id="GO:0030968">
    <property type="term" value="P:endoplasmic reticulum unfolded protein response"/>
    <property type="evidence" value="ECO:0007669"/>
    <property type="project" value="Ensembl"/>
</dbReference>
<dbReference type="PROSITE" id="PS50011">
    <property type="entry name" value="PROTEIN_KINASE_DOM"/>
    <property type="match status" value="1"/>
</dbReference>
<dbReference type="GO" id="GO:0043066">
    <property type="term" value="P:negative regulation of apoptotic process"/>
    <property type="evidence" value="ECO:0007669"/>
    <property type="project" value="Ensembl"/>
</dbReference>
<dbReference type="GO" id="GO:1901224">
    <property type="term" value="P:positive regulation of non-canonical NF-kappaB signal transduction"/>
    <property type="evidence" value="ECO:0007669"/>
    <property type="project" value="Ensembl"/>
</dbReference>
<dbReference type="GO" id="GO:0017148">
    <property type="term" value="P:negative regulation of translation"/>
    <property type="evidence" value="ECO:0007669"/>
    <property type="project" value="Ensembl"/>
</dbReference>
<keyword evidence="3" id="KW-0418">Kinase</keyword>
<evidence type="ECO:0000313" key="10">
    <source>
        <dbReference type="Ensembl" id="ENSMNEP00000033718.1"/>
    </source>
</evidence>
<dbReference type="PANTHER" id="PTHR11042">
    <property type="entry name" value="EUKARYOTIC TRANSLATION INITIATION FACTOR 2-ALPHA KINASE EIF2-ALPHA KINASE -RELATED"/>
    <property type="match status" value="1"/>
</dbReference>
<evidence type="ECO:0000256" key="1">
    <source>
        <dbReference type="ARBA" id="ARBA00022679"/>
    </source>
</evidence>
<dbReference type="STRING" id="9545.ENSMNEP00000033718"/>
<reference evidence="10" key="2">
    <citation type="submission" date="2025-09" db="UniProtKB">
        <authorList>
            <consortium name="Ensembl"/>
        </authorList>
    </citation>
    <scope>IDENTIFICATION</scope>
</reference>
<dbReference type="GO" id="GO:0004694">
    <property type="term" value="F:eukaryotic translation initiation factor 2alpha kinase activity"/>
    <property type="evidence" value="ECO:0007669"/>
    <property type="project" value="Ensembl"/>
</dbReference>
<dbReference type="InterPro" id="IPR014720">
    <property type="entry name" value="dsRBD_dom"/>
</dbReference>
<reference evidence="10" key="1">
    <citation type="submission" date="2025-08" db="UniProtKB">
        <authorList>
            <consortium name="Ensembl"/>
        </authorList>
    </citation>
    <scope>IDENTIFICATION</scope>
</reference>
<dbReference type="SMART" id="SM00358">
    <property type="entry name" value="DSRM"/>
    <property type="match status" value="2"/>
</dbReference>
<dbReference type="Bgee" id="ENSMNEG00000040090">
    <property type="expression patterns" value="Expressed in lung and 12 other cell types or tissues"/>
</dbReference>
<evidence type="ECO:0000256" key="4">
    <source>
        <dbReference type="ARBA" id="ARBA00022840"/>
    </source>
</evidence>
<dbReference type="FunFam" id="3.30.160.20:FF:000062">
    <property type="entry name" value="Eukaryotic translation initiation factor 2-alpha kinase 2"/>
    <property type="match status" value="1"/>
</dbReference>
<name>A0A2K6DCT1_MACNE</name>
<feature type="domain" description="DRBM" evidence="9">
    <location>
        <begin position="100"/>
        <end position="167"/>
    </location>
</feature>
<dbReference type="SUPFAM" id="SSF54768">
    <property type="entry name" value="dsRNA-binding domain-like"/>
    <property type="match status" value="2"/>
</dbReference>
<dbReference type="CDD" id="cd19904">
    <property type="entry name" value="DSRM_EIF2AK2_rpt2"/>
    <property type="match status" value="1"/>
</dbReference>
<dbReference type="GO" id="GO:0006413">
    <property type="term" value="P:translational initiation"/>
    <property type="evidence" value="ECO:0007669"/>
    <property type="project" value="Ensembl"/>
</dbReference>
<keyword evidence="6" id="KW-0694">RNA-binding</keyword>